<sequence length="453" mass="53459">MSEKINNPSCCQCCISSIAICVTCNRHFCWDHFGQHRQTYINYLDDLNQPLSQCLNEFERIENKLRSDIDHWVSETINEVHKSANQARRTLDAYINSYRAHFNEESSSLRHSAAHQDLVIGRLEKLQIEYERSLNDLRLIKFYDRGQMLEIETKNVIREQVTINDSLQIAPQESDVYVTQTSLGRSLIREPLATATVGSFWAMGGSDQYLLLQEYENKQLTLFDSRGRRGVSMTWHYDVVIRDITWYEESQRFFILLDKKLILFDPVTKHFEDIIQVKPYQSNAFRRCTCYHDRLFIAYWGQESLIELIRIKTWDTEQRWLSPVTCRANELITCIRLNSNDELGLCIQDENNPRNRQFRFEIRDLTLNILYKLTLHVDSGIFSRMIQLPDLHWALLNVDENFVFVVNRHGELIDKIDWPRGSLSNIALIGNDAIVIRTIDKIYFYDVEFHTQH</sequence>
<dbReference type="EMBL" id="CAJNOM010000038">
    <property type="protein sequence ID" value="CAF0885008.1"/>
    <property type="molecule type" value="Genomic_DNA"/>
</dbReference>
<reference evidence="1" key="1">
    <citation type="submission" date="2021-02" db="EMBL/GenBank/DDBJ databases">
        <authorList>
            <person name="Nowell W R."/>
        </authorList>
    </citation>
    <scope>NUCLEOTIDE SEQUENCE</scope>
</reference>
<evidence type="ECO:0000313" key="4">
    <source>
        <dbReference type="Proteomes" id="UP000663877"/>
    </source>
</evidence>
<dbReference type="Proteomes" id="UP000663877">
    <property type="component" value="Unassembled WGS sequence"/>
</dbReference>
<gene>
    <name evidence="1" type="ORF">BJG266_LOCUS9513</name>
    <name evidence="2" type="ORF">QVE165_LOCUS8628</name>
</gene>
<dbReference type="Proteomes" id="UP000663832">
    <property type="component" value="Unassembled WGS sequence"/>
</dbReference>
<dbReference type="EMBL" id="CAJNOI010000031">
    <property type="protein sequence ID" value="CAF0882690.1"/>
    <property type="molecule type" value="Genomic_DNA"/>
</dbReference>
<organism evidence="1 4">
    <name type="scientific">Adineta steineri</name>
    <dbReference type="NCBI Taxonomy" id="433720"/>
    <lineage>
        <taxon>Eukaryota</taxon>
        <taxon>Metazoa</taxon>
        <taxon>Spiralia</taxon>
        <taxon>Gnathifera</taxon>
        <taxon>Rotifera</taxon>
        <taxon>Eurotatoria</taxon>
        <taxon>Bdelloidea</taxon>
        <taxon>Adinetida</taxon>
        <taxon>Adinetidae</taxon>
        <taxon>Adineta</taxon>
    </lineage>
</organism>
<evidence type="ECO:0000313" key="2">
    <source>
        <dbReference type="EMBL" id="CAF0885008.1"/>
    </source>
</evidence>
<evidence type="ECO:0000313" key="3">
    <source>
        <dbReference type="Proteomes" id="UP000663832"/>
    </source>
</evidence>
<comment type="caution">
    <text evidence="1">The sequence shown here is derived from an EMBL/GenBank/DDBJ whole genome shotgun (WGS) entry which is preliminary data.</text>
</comment>
<dbReference type="OrthoDB" id="9982415at2759"/>
<evidence type="ECO:0000313" key="1">
    <source>
        <dbReference type="EMBL" id="CAF0882690.1"/>
    </source>
</evidence>
<dbReference type="SUPFAM" id="SSF69322">
    <property type="entry name" value="Tricorn protease domain 2"/>
    <property type="match status" value="1"/>
</dbReference>
<name>A0A813YDP8_9BILA</name>
<dbReference type="AlphaFoldDB" id="A0A813YDP8"/>
<accession>A0A813YDP8</accession>
<keyword evidence="3" id="KW-1185">Reference proteome</keyword>
<protein>
    <submittedName>
        <fullName evidence="1">Uncharacterized protein</fullName>
    </submittedName>
</protein>
<proteinExistence type="predicted"/>